<dbReference type="EMBL" id="LVIE01000164">
    <property type="protein sequence ID" value="OHT24238.1"/>
    <property type="molecule type" value="Genomic_DNA"/>
</dbReference>
<reference evidence="1 2" key="1">
    <citation type="submission" date="2016-03" db="EMBL/GenBank/DDBJ databases">
        <title>Genome sequence of Providencia stuartii strain, isolated from the salivary glands of larval Lucilia sericata.</title>
        <authorList>
            <person name="Yuan Y."/>
            <person name="Zhang Y."/>
            <person name="Fu S."/>
            <person name="Crippen T.L."/>
            <person name="Visi D."/>
            <person name="Benbow M.E."/>
            <person name="Allen M."/>
            <person name="Tomberlin J.K."/>
            <person name="Sze S.-H."/>
            <person name="Tarone A.M."/>
        </authorList>
    </citation>
    <scope>NUCLEOTIDE SEQUENCE [LARGE SCALE GENOMIC DNA]</scope>
    <source>
        <strain evidence="1 2">Crippen</strain>
    </source>
</reference>
<keyword evidence="2" id="KW-1185">Reference proteome</keyword>
<name>A0A1S1HQ78_PROST</name>
<proteinExistence type="predicted"/>
<evidence type="ECO:0000313" key="2">
    <source>
        <dbReference type="Proteomes" id="UP000179588"/>
    </source>
</evidence>
<comment type="caution">
    <text evidence="1">The sequence shown here is derived from an EMBL/GenBank/DDBJ whole genome shotgun (WGS) entry which is preliminary data.</text>
</comment>
<dbReference type="AlphaFoldDB" id="A0A1S1HQ78"/>
<gene>
    <name evidence="1" type="ORF">A3Q29_18705</name>
</gene>
<protein>
    <submittedName>
        <fullName evidence="1">Uncharacterized protein</fullName>
    </submittedName>
</protein>
<organism evidence="1 2">
    <name type="scientific">Providencia stuartii</name>
    <dbReference type="NCBI Taxonomy" id="588"/>
    <lineage>
        <taxon>Bacteria</taxon>
        <taxon>Pseudomonadati</taxon>
        <taxon>Pseudomonadota</taxon>
        <taxon>Gammaproteobacteria</taxon>
        <taxon>Enterobacterales</taxon>
        <taxon>Morganellaceae</taxon>
        <taxon>Providencia</taxon>
    </lineage>
</organism>
<accession>A0A1S1HQ78</accession>
<evidence type="ECO:0000313" key="1">
    <source>
        <dbReference type="EMBL" id="OHT24238.1"/>
    </source>
</evidence>
<dbReference type="Proteomes" id="UP000179588">
    <property type="component" value="Unassembled WGS sequence"/>
</dbReference>
<sequence>MDDSFPVTLEQWNAELVKIVFLEPSHTGSTLSRIDTTGRIFEQLAGPRSKEDAKRSFLTSFGKEASKIQDALRDESRLDILAQLKGYPTYFAILYLTLLAASADDETHNEGNFRVRFSVLLGFDKKKEFIFTELPNLWERLERWSSRKQNCTRLVLPEPLKRERLIGYSKRIAFPCYKDEVFLRDLLANNELDSHSTFESVNKLVHQYISCFGEVFNQEFIEFRTLLSKAAMQQAYDSPFWGAVRDITVHTEREQLKENGKYCIRLESNGSGNPEIYLLMDDAAAAASEIQRYYSLPKEIENYNNIYYERDMGSTLDSLDLLIKKRKGYLYKSRVGAALRSGCLPLFRDEFCYISSEGEYYDNSPLYLILHHKYADSIFTALKKSGERAQRRDIKSAKWSIVFSNKVGRQTLNKIARLLPEEARRFLIQGWRPARPRISGAARFGQAILLNPASTPIVYMPEVLRGCYVISNKGGEELMHGSLSQGPEGLFIPPDELMEISGQAFCRYELTLAYSDIPVNCDIHVLDHAPYATYCKITEPHDWMTDGPSGISMMLGDTAVLPSLKREEIMPLSGSQMLWQYENGFPVTCRYTELHNIPAAFDWIAEALALRFQRRSTLPFGELKKHIESVSQVTRIPEWKLRRMLFAAGWLCVVQHRHAPYSLVSLAERTISVDITEQGIIARIMGMFTRSERNLLQEALNNSERIGRRLVEDNSGSMGCIELHLSARERVHTFIEQFGLRLINHDDFPVNALSGVLLPLSQMQFIPALPSDLHVSLWQAEKYQWSEEKRVTQTANNLLMRCQEKQRYRYFIRQNAGYWQTDSFSWALMAQVICSGETVGVRKGDSDWCWSTKIIALPPSILQWWIHVAHGCLSMTDNGGYLFAGGKVPLWDNVIDLPSRQRALARRNRALTKRKLHRILQ</sequence>